<dbReference type="AlphaFoldDB" id="A0A7X9S145"/>
<proteinExistence type="predicted"/>
<protein>
    <submittedName>
        <fullName evidence="1">Uncharacterized protein</fullName>
    </submittedName>
</protein>
<accession>A0A7X9S145</accession>
<sequence>MKLTTERLSSLLITSALFGTNIELSEKNKTVVTIESPVAQHNLSTFDELKEKITGVTVSEMMSGKIILNQLVPSTLDLSFITTGNYILSIKMKSGEISRKMCVQQLGGYNVVRA</sequence>
<dbReference type="RefSeq" id="WP_169660670.1">
    <property type="nucleotide sequence ID" value="NZ_JABANE010000165.1"/>
</dbReference>
<comment type="caution">
    <text evidence="1">The sequence shown here is derived from an EMBL/GenBank/DDBJ whole genome shotgun (WGS) entry which is preliminary data.</text>
</comment>
<reference evidence="1 2" key="1">
    <citation type="submission" date="2020-04" db="EMBL/GenBank/DDBJ databases">
        <title>Flammeovirga sp. SR4, a novel species isolated from seawater.</title>
        <authorList>
            <person name="Wang X."/>
        </authorList>
    </citation>
    <scope>NUCLEOTIDE SEQUENCE [LARGE SCALE GENOMIC DNA]</scope>
    <source>
        <strain evidence="1 2">ATCC 23126</strain>
    </source>
</reference>
<dbReference type="EMBL" id="JABANE010000165">
    <property type="protein sequence ID" value="NME72481.1"/>
    <property type="molecule type" value="Genomic_DNA"/>
</dbReference>
<keyword evidence="2" id="KW-1185">Reference proteome</keyword>
<dbReference type="Proteomes" id="UP000576082">
    <property type="component" value="Unassembled WGS sequence"/>
</dbReference>
<name>A0A7X9S145_9BACT</name>
<gene>
    <name evidence="1" type="ORF">HHU12_31255</name>
</gene>
<organism evidence="1 2">
    <name type="scientific">Flammeovirga aprica JL-4</name>
    <dbReference type="NCBI Taxonomy" id="694437"/>
    <lineage>
        <taxon>Bacteria</taxon>
        <taxon>Pseudomonadati</taxon>
        <taxon>Bacteroidota</taxon>
        <taxon>Cytophagia</taxon>
        <taxon>Cytophagales</taxon>
        <taxon>Flammeovirgaceae</taxon>
        <taxon>Flammeovirga</taxon>
    </lineage>
</organism>
<evidence type="ECO:0000313" key="2">
    <source>
        <dbReference type="Proteomes" id="UP000576082"/>
    </source>
</evidence>
<evidence type="ECO:0000313" key="1">
    <source>
        <dbReference type="EMBL" id="NME72481.1"/>
    </source>
</evidence>